<evidence type="ECO:0000256" key="2">
    <source>
        <dbReference type="ARBA" id="ARBA00006526"/>
    </source>
</evidence>
<dbReference type="Pfam" id="PF00005">
    <property type="entry name" value="ABC_tran"/>
    <property type="match status" value="1"/>
</dbReference>
<dbReference type="PROSITE" id="PS50990">
    <property type="entry name" value="PEPTIDASE_C39"/>
    <property type="match status" value="1"/>
</dbReference>
<proteinExistence type="inferred from homology"/>
<comment type="catalytic activity">
    <reaction evidence="9">
        <text>ATP + H2O + xenobioticSide 1 = ADP + phosphate + xenobioticSide 2.</text>
        <dbReference type="EC" id="7.6.2.2"/>
    </reaction>
</comment>
<dbReference type="Pfam" id="PF03412">
    <property type="entry name" value="Peptidase_C39"/>
    <property type="match status" value="1"/>
</dbReference>
<dbReference type="Pfam" id="PF00664">
    <property type="entry name" value="ABC_membrane"/>
    <property type="match status" value="1"/>
</dbReference>
<evidence type="ECO:0000256" key="8">
    <source>
        <dbReference type="ARBA" id="ARBA00023136"/>
    </source>
</evidence>
<dbReference type="EMBL" id="VWXF01000005">
    <property type="protein sequence ID" value="NIF22500.1"/>
    <property type="molecule type" value="Genomic_DNA"/>
</dbReference>
<feature type="transmembrane region" description="Helical" evidence="10">
    <location>
        <begin position="206"/>
        <end position="226"/>
    </location>
</feature>
<evidence type="ECO:0000256" key="10">
    <source>
        <dbReference type="SAM" id="Phobius"/>
    </source>
</evidence>
<dbReference type="InterPro" id="IPR005074">
    <property type="entry name" value="Peptidase_C39"/>
</dbReference>
<keyword evidence="7 10" id="KW-1133">Transmembrane helix</keyword>
<dbReference type="PROSITE" id="PS50929">
    <property type="entry name" value="ABC_TM1F"/>
    <property type="match status" value="1"/>
</dbReference>
<dbReference type="PROSITE" id="PS50893">
    <property type="entry name" value="ABC_TRANSPORTER_2"/>
    <property type="match status" value="1"/>
</dbReference>
<dbReference type="Gene3D" id="3.90.70.10">
    <property type="entry name" value="Cysteine proteinases"/>
    <property type="match status" value="1"/>
</dbReference>
<evidence type="ECO:0000259" key="13">
    <source>
        <dbReference type="PROSITE" id="PS50990"/>
    </source>
</evidence>
<dbReference type="InterPro" id="IPR039421">
    <property type="entry name" value="Type_1_exporter"/>
</dbReference>
<dbReference type="Gene3D" id="1.20.1560.10">
    <property type="entry name" value="ABC transporter type 1, transmembrane domain"/>
    <property type="match status" value="1"/>
</dbReference>
<keyword evidence="8 10" id="KW-0472">Membrane</keyword>
<protein>
    <recommendedName>
        <fullName evidence="3">ABC-type xenobiotic transporter</fullName>
        <ecNumber evidence="3">7.6.2.2</ecNumber>
    </recommendedName>
</protein>
<comment type="subcellular location">
    <subcellularLocation>
        <location evidence="1">Cell membrane</location>
        <topology evidence="1">Multi-pass membrane protein</topology>
    </subcellularLocation>
</comment>
<dbReference type="InterPro" id="IPR011527">
    <property type="entry name" value="ABC1_TM_dom"/>
</dbReference>
<evidence type="ECO:0000256" key="1">
    <source>
        <dbReference type="ARBA" id="ARBA00004651"/>
    </source>
</evidence>
<evidence type="ECO:0000256" key="4">
    <source>
        <dbReference type="ARBA" id="ARBA00022692"/>
    </source>
</evidence>
<feature type="transmembrane region" description="Helical" evidence="10">
    <location>
        <begin position="310"/>
        <end position="328"/>
    </location>
</feature>
<dbReference type="Gene3D" id="3.40.50.300">
    <property type="entry name" value="P-loop containing nucleotide triphosphate hydrolases"/>
    <property type="match status" value="1"/>
</dbReference>
<dbReference type="CDD" id="cd18567">
    <property type="entry name" value="ABC_6TM_CvaB_RaxB_like"/>
    <property type="match status" value="1"/>
</dbReference>
<dbReference type="PROSITE" id="PS00211">
    <property type="entry name" value="ABC_TRANSPORTER_1"/>
    <property type="match status" value="1"/>
</dbReference>
<evidence type="ECO:0000259" key="12">
    <source>
        <dbReference type="PROSITE" id="PS50929"/>
    </source>
</evidence>
<accession>A0ABX0RAW7</accession>
<feature type="transmembrane region" description="Helical" evidence="10">
    <location>
        <begin position="393"/>
        <end position="415"/>
    </location>
</feature>
<evidence type="ECO:0000256" key="6">
    <source>
        <dbReference type="ARBA" id="ARBA00022840"/>
    </source>
</evidence>
<evidence type="ECO:0000259" key="11">
    <source>
        <dbReference type="PROSITE" id="PS50893"/>
    </source>
</evidence>
<dbReference type="PANTHER" id="PTHR24221:SF606">
    <property type="entry name" value="COLICIN V SECRETION-PROCESSING ATP-BINDING PROTEIN"/>
    <property type="match status" value="1"/>
</dbReference>
<keyword evidence="5" id="KW-0547">Nucleotide-binding</keyword>
<comment type="caution">
    <text evidence="14">The sequence shown here is derived from an EMBL/GenBank/DDBJ whole genome shotgun (WGS) entry which is preliminary data.</text>
</comment>
<gene>
    <name evidence="14" type="ORF">F3J40_12920</name>
</gene>
<evidence type="ECO:0000256" key="5">
    <source>
        <dbReference type="ARBA" id="ARBA00022741"/>
    </source>
</evidence>
<dbReference type="InterPro" id="IPR003439">
    <property type="entry name" value="ABC_transporter-like_ATP-bd"/>
</dbReference>
<sequence>MQKYHDGLHFNWRKRTPVILQSEAAECGVTSLLMVMNYYGANLDLLKIKSQNNLPSRGMNLYDLNKLAEKYHFDTEPVSIDIDELHELILPCVLHWDLTHFVVLTKIRKRYFTLHDPALGEIKVNKKELSQHFTGVALQISPAKGFEKNVEPKNLISLKALFSGVQGLKSACFKIFILSLAIEFFTLLLPMGNQLMMDHVLPAKDYGFLTLICIAMLLLTITQTFISVMREWMAIIFGTKLQLLWRKSMFRHLINLPVSFFERRKLGDVVSRFNSLDALRETFTTNIIQIVLDTIILIGASVIMMLYSPVLYFLVVFFLLIYISIRIVTYSHYRRISAEQIHKSALQSSHFMETLYCIASIKGMNMQSARLSCWHNLNVNELNVDLKSARFNIVYSTVSGLISALDSIIVLWVGIQLVIQNELSLGMLMAFNIYRSEFSMRSGNIIDSMVAIKMATLHQERVSDILLSEGEDLGTLQLLLPVSTDSLSLSCNNLAFSYDDFSQPIFKNLSFDVPAGSSLAITGGSGVGKTTLLKIMAGLLQPSSGEVQVNGKSIRKHGLGNYRSQIACVLQDDRLLSGTVNENISSFVTDPDRERIVFCAKQSSIHEEIMALPMGYDTLLSELGGTISGGQKQRILIARALYKQPVILFMDESTSHLDAANERKINQAISALNITRVIVAHRQTTIDSADVVLHLSDAQ</sequence>
<dbReference type="SUPFAM" id="SSF52540">
    <property type="entry name" value="P-loop containing nucleoside triphosphate hydrolases"/>
    <property type="match status" value="1"/>
</dbReference>
<evidence type="ECO:0000256" key="3">
    <source>
        <dbReference type="ARBA" id="ARBA00012191"/>
    </source>
</evidence>
<dbReference type="PANTHER" id="PTHR24221">
    <property type="entry name" value="ATP-BINDING CASSETTE SUB-FAMILY B"/>
    <property type="match status" value="1"/>
</dbReference>
<evidence type="ECO:0000256" key="9">
    <source>
        <dbReference type="ARBA" id="ARBA00034018"/>
    </source>
</evidence>
<dbReference type="InterPro" id="IPR027417">
    <property type="entry name" value="P-loop_NTPase"/>
</dbReference>
<evidence type="ECO:0000313" key="14">
    <source>
        <dbReference type="EMBL" id="NIF22500.1"/>
    </source>
</evidence>
<reference evidence="14 15" key="1">
    <citation type="journal article" date="2019" name="bioRxiv">
        <title>Bacteria contribute to plant secondary compound degradation in a generalist herbivore system.</title>
        <authorList>
            <person name="Francoeur C.B."/>
            <person name="Khadempour L."/>
            <person name="Moreira-Soto R.D."/>
            <person name="Gotting K."/>
            <person name="Book A.J."/>
            <person name="Pinto-Tomas A.A."/>
            <person name="Keefover-Ring K."/>
            <person name="Currie C.R."/>
        </authorList>
    </citation>
    <scope>NUCLEOTIDE SEQUENCE [LARGE SCALE GENOMIC DNA]</scope>
    <source>
        <strain evidence="14">Acro-835</strain>
    </source>
</reference>
<feature type="transmembrane region" description="Helical" evidence="10">
    <location>
        <begin position="283"/>
        <end position="304"/>
    </location>
</feature>
<organism evidence="14 15">
    <name type="scientific">Candidatus Pantoea multigeneris</name>
    <dbReference type="NCBI Taxonomy" id="2608357"/>
    <lineage>
        <taxon>Bacteria</taxon>
        <taxon>Pseudomonadati</taxon>
        <taxon>Pseudomonadota</taxon>
        <taxon>Gammaproteobacteria</taxon>
        <taxon>Enterobacterales</taxon>
        <taxon>Erwiniaceae</taxon>
        <taxon>Pantoea</taxon>
    </lineage>
</organism>
<dbReference type="InterPro" id="IPR003593">
    <property type="entry name" value="AAA+_ATPase"/>
</dbReference>
<evidence type="ECO:0000256" key="7">
    <source>
        <dbReference type="ARBA" id="ARBA00022989"/>
    </source>
</evidence>
<dbReference type="InterPro" id="IPR017871">
    <property type="entry name" value="ABC_transporter-like_CS"/>
</dbReference>
<dbReference type="SUPFAM" id="SSF90123">
    <property type="entry name" value="ABC transporter transmembrane region"/>
    <property type="match status" value="1"/>
</dbReference>
<dbReference type="Proteomes" id="UP001515683">
    <property type="component" value="Unassembled WGS sequence"/>
</dbReference>
<dbReference type="EC" id="7.6.2.2" evidence="3"/>
<feature type="transmembrane region" description="Helical" evidence="10">
    <location>
        <begin position="171"/>
        <end position="191"/>
    </location>
</feature>
<keyword evidence="6" id="KW-0067">ATP-binding</keyword>
<dbReference type="RefSeq" id="WP_167015234.1">
    <property type="nucleotide sequence ID" value="NZ_VWXF01000005.1"/>
</dbReference>
<feature type="domain" description="ABC transporter" evidence="11">
    <location>
        <begin position="489"/>
        <end position="699"/>
    </location>
</feature>
<feature type="domain" description="ABC transmembrane type-1" evidence="12">
    <location>
        <begin position="175"/>
        <end position="454"/>
    </location>
</feature>
<feature type="domain" description="Peptidase C39" evidence="13">
    <location>
        <begin position="21"/>
        <end position="140"/>
    </location>
</feature>
<evidence type="ECO:0000313" key="15">
    <source>
        <dbReference type="Proteomes" id="UP001515683"/>
    </source>
</evidence>
<keyword evidence="4 10" id="KW-0812">Transmembrane</keyword>
<comment type="similarity">
    <text evidence="2">Belongs to the ABC transporter superfamily. Drug exporter-2 (TC 3.A.1.117) family.</text>
</comment>
<dbReference type="SMART" id="SM00382">
    <property type="entry name" value="AAA"/>
    <property type="match status" value="1"/>
</dbReference>
<dbReference type="InterPro" id="IPR036640">
    <property type="entry name" value="ABC1_TM_sf"/>
</dbReference>
<name>A0ABX0RAW7_9GAMM</name>
<keyword evidence="15" id="KW-1185">Reference proteome</keyword>